<organism evidence="3 4">
    <name type="scientific">Parathielavia appendiculata</name>
    <dbReference type="NCBI Taxonomy" id="2587402"/>
    <lineage>
        <taxon>Eukaryota</taxon>
        <taxon>Fungi</taxon>
        <taxon>Dikarya</taxon>
        <taxon>Ascomycota</taxon>
        <taxon>Pezizomycotina</taxon>
        <taxon>Sordariomycetes</taxon>
        <taxon>Sordariomycetidae</taxon>
        <taxon>Sordariales</taxon>
        <taxon>Chaetomiaceae</taxon>
        <taxon>Parathielavia</taxon>
    </lineage>
</organism>
<dbReference type="EMBL" id="MU853229">
    <property type="protein sequence ID" value="KAK4123406.1"/>
    <property type="molecule type" value="Genomic_DNA"/>
</dbReference>
<feature type="compositionally biased region" description="Low complexity" evidence="1">
    <location>
        <begin position="35"/>
        <end position="55"/>
    </location>
</feature>
<comment type="caution">
    <text evidence="3">The sequence shown here is derived from an EMBL/GenBank/DDBJ whole genome shotgun (WGS) entry which is preliminary data.</text>
</comment>
<dbReference type="GO" id="GO:0005634">
    <property type="term" value="C:nucleus"/>
    <property type="evidence" value="ECO:0007669"/>
    <property type="project" value="TreeGrafter"/>
</dbReference>
<feature type="compositionally biased region" description="Basic and acidic residues" evidence="1">
    <location>
        <begin position="240"/>
        <end position="254"/>
    </location>
</feature>
<accession>A0AAN6U154</accession>
<evidence type="ECO:0000256" key="1">
    <source>
        <dbReference type="SAM" id="MobiDB-lite"/>
    </source>
</evidence>
<dbReference type="PANTHER" id="PTHR14689">
    <property type="entry name" value="PHORBOL-ESTER_DAG-TYPE DOMAIN-CONTAINING PROTEIN"/>
    <property type="match status" value="1"/>
</dbReference>
<feature type="region of interest" description="Disordered" evidence="1">
    <location>
        <begin position="1"/>
        <end position="307"/>
    </location>
</feature>
<feature type="compositionally biased region" description="Acidic residues" evidence="1">
    <location>
        <begin position="80"/>
        <end position="92"/>
    </location>
</feature>
<dbReference type="Proteomes" id="UP001302602">
    <property type="component" value="Unassembled WGS sequence"/>
</dbReference>
<feature type="compositionally biased region" description="Acidic residues" evidence="1">
    <location>
        <begin position="226"/>
        <end position="239"/>
    </location>
</feature>
<evidence type="ECO:0000259" key="2">
    <source>
        <dbReference type="Pfam" id="PF13926"/>
    </source>
</evidence>
<name>A0AAN6U154_9PEZI</name>
<proteinExistence type="predicted"/>
<reference evidence="3" key="1">
    <citation type="journal article" date="2023" name="Mol. Phylogenet. Evol.">
        <title>Genome-scale phylogeny and comparative genomics of the fungal order Sordariales.</title>
        <authorList>
            <person name="Hensen N."/>
            <person name="Bonometti L."/>
            <person name="Westerberg I."/>
            <person name="Brannstrom I.O."/>
            <person name="Guillou S."/>
            <person name="Cros-Aarteil S."/>
            <person name="Calhoun S."/>
            <person name="Haridas S."/>
            <person name="Kuo A."/>
            <person name="Mondo S."/>
            <person name="Pangilinan J."/>
            <person name="Riley R."/>
            <person name="LaButti K."/>
            <person name="Andreopoulos B."/>
            <person name="Lipzen A."/>
            <person name="Chen C."/>
            <person name="Yan M."/>
            <person name="Daum C."/>
            <person name="Ng V."/>
            <person name="Clum A."/>
            <person name="Steindorff A."/>
            <person name="Ohm R.A."/>
            <person name="Martin F."/>
            <person name="Silar P."/>
            <person name="Natvig D.O."/>
            <person name="Lalanne C."/>
            <person name="Gautier V."/>
            <person name="Ament-Velasquez S.L."/>
            <person name="Kruys A."/>
            <person name="Hutchinson M.I."/>
            <person name="Powell A.J."/>
            <person name="Barry K."/>
            <person name="Miller A.N."/>
            <person name="Grigoriev I.V."/>
            <person name="Debuchy R."/>
            <person name="Gladieux P."/>
            <person name="Hiltunen Thoren M."/>
            <person name="Johannesson H."/>
        </authorList>
    </citation>
    <scope>NUCLEOTIDE SEQUENCE</scope>
    <source>
        <strain evidence="3">CBS 731.68</strain>
    </source>
</reference>
<gene>
    <name evidence="3" type="ORF">N657DRAFT_664416</name>
</gene>
<dbReference type="AlphaFoldDB" id="A0AAN6U154"/>
<keyword evidence="4" id="KW-1185">Reference proteome</keyword>
<sequence length="574" mass="64716">MVKHKKEKQQTLEATLGRPRVRPAIKTPKTKGKSKAALSSALSSSPAGVKSSPKALPSSFMHSSQVGGSARKRTAVLNDESSEKETSEDDDVQLLVRERKRGKKHPASSSSSSAGLPAKGNADQDNRDAEEDDDMPPVTPTARRKRRRVADESDDDDEPLASSAIKRRRLVRRNGPPIPAKEDQKESEDDEPAPSSTRTSRTRRKPLTKKEKARQLLRRKRAGEVINEDEETSSSEEEEPAKKAMYDTDSDHLALNEFEDDEEGVPDLKGKEEARTRKKKERGEKRRAVGSGDEESEGSIDDFVVDDSDAPLGVPEDALLNMPLEFTKHSHKPLKEHFRDAVEWLVQFKINPGFSEKEHPLYRMAWKKLDDEVRGLATSKFASAAWKKDFYMALRARPYFTSEELPKSDLLESRSCGACGRSGHPARHVITFTGTPYFKDTTKLDRFLEPVELDSDSESGSELHDLDEDGNPIPKETNKWSIGVVCNSNAEAAHNLIHWKYALLDWVDTRLHEEGHMAPSKLAERERMWPKQKYKLVDSILEHWVANKVVKALYSDFKGTIEEARNKKTTGRYR</sequence>
<reference evidence="3" key="2">
    <citation type="submission" date="2023-05" db="EMBL/GenBank/DDBJ databases">
        <authorList>
            <consortium name="Lawrence Berkeley National Laboratory"/>
            <person name="Steindorff A."/>
            <person name="Hensen N."/>
            <person name="Bonometti L."/>
            <person name="Westerberg I."/>
            <person name="Brannstrom I.O."/>
            <person name="Guillou S."/>
            <person name="Cros-Aarteil S."/>
            <person name="Calhoun S."/>
            <person name="Haridas S."/>
            <person name="Kuo A."/>
            <person name="Mondo S."/>
            <person name="Pangilinan J."/>
            <person name="Riley R."/>
            <person name="Labutti K."/>
            <person name="Andreopoulos B."/>
            <person name="Lipzen A."/>
            <person name="Chen C."/>
            <person name="Yanf M."/>
            <person name="Daum C."/>
            <person name="Ng V."/>
            <person name="Clum A."/>
            <person name="Ohm R."/>
            <person name="Martin F."/>
            <person name="Silar P."/>
            <person name="Natvig D."/>
            <person name="Lalanne C."/>
            <person name="Gautier V."/>
            <person name="Ament-Velasquez S.L."/>
            <person name="Kruys A."/>
            <person name="Hutchinson M.I."/>
            <person name="Powell A.J."/>
            <person name="Barry K."/>
            <person name="Miller A.N."/>
            <person name="Grigoriev I.V."/>
            <person name="Debuchy R."/>
            <person name="Gladieux P."/>
            <person name="Thoren M.H."/>
            <person name="Johannesson H."/>
        </authorList>
    </citation>
    <scope>NUCLEOTIDE SEQUENCE</scope>
    <source>
        <strain evidence="3">CBS 731.68</strain>
    </source>
</reference>
<feature type="compositionally biased region" description="Basic residues" evidence="1">
    <location>
        <begin position="19"/>
        <end position="34"/>
    </location>
</feature>
<dbReference type="Pfam" id="PF13926">
    <property type="entry name" value="DUF4211"/>
    <property type="match status" value="1"/>
</dbReference>
<dbReference type="RefSeq" id="XP_062647177.1">
    <property type="nucleotide sequence ID" value="XM_062795237.1"/>
</dbReference>
<feature type="compositionally biased region" description="Acidic residues" evidence="1">
    <location>
        <begin position="292"/>
        <end position="307"/>
    </location>
</feature>
<evidence type="ECO:0000313" key="3">
    <source>
        <dbReference type="EMBL" id="KAK4123406.1"/>
    </source>
</evidence>
<feature type="compositionally biased region" description="Basic and acidic residues" evidence="1">
    <location>
        <begin position="266"/>
        <end position="287"/>
    </location>
</feature>
<dbReference type="PANTHER" id="PTHR14689:SF0">
    <property type="entry name" value="COILED-COIL DOMAIN-CONTAINING PROTEIN 82"/>
    <property type="match status" value="1"/>
</dbReference>
<feature type="domain" description="DUF4211" evidence="2">
    <location>
        <begin position="302"/>
        <end position="441"/>
    </location>
</feature>
<evidence type="ECO:0000313" key="4">
    <source>
        <dbReference type="Proteomes" id="UP001302602"/>
    </source>
</evidence>
<dbReference type="InterPro" id="IPR025451">
    <property type="entry name" value="DUF4211"/>
</dbReference>
<protein>
    <recommendedName>
        <fullName evidence="2">DUF4211 domain-containing protein</fullName>
    </recommendedName>
</protein>
<dbReference type="GeneID" id="87832006"/>